<feature type="compositionally biased region" description="Basic and acidic residues" evidence="1">
    <location>
        <begin position="102"/>
        <end position="115"/>
    </location>
</feature>
<reference evidence="2 3" key="1">
    <citation type="submission" date="2015-01" db="EMBL/GenBank/DDBJ databases">
        <title>The Genome Sequence of Rhinocladiella mackenzie CBS 650.93.</title>
        <authorList>
            <consortium name="The Broad Institute Genomics Platform"/>
            <person name="Cuomo C."/>
            <person name="de Hoog S."/>
            <person name="Gorbushina A."/>
            <person name="Stielow B."/>
            <person name="Teixiera M."/>
            <person name="Abouelleil A."/>
            <person name="Chapman S.B."/>
            <person name="Priest M."/>
            <person name="Young S.K."/>
            <person name="Wortman J."/>
            <person name="Nusbaum C."/>
            <person name="Birren B."/>
        </authorList>
    </citation>
    <scope>NUCLEOTIDE SEQUENCE [LARGE SCALE GENOMIC DNA]</scope>
    <source>
        <strain evidence="2 3">CBS 650.93</strain>
    </source>
</reference>
<dbReference type="EMBL" id="KN847478">
    <property type="protein sequence ID" value="KIX05201.1"/>
    <property type="molecule type" value="Genomic_DNA"/>
</dbReference>
<gene>
    <name evidence="2" type="ORF">Z518_06073</name>
</gene>
<organism evidence="2 3">
    <name type="scientific">Rhinocladiella mackenziei CBS 650.93</name>
    <dbReference type="NCBI Taxonomy" id="1442369"/>
    <lineage>
        <taxon>Eukaryota</taxon>
        <taxon>Fungi</taxon>
        <taxon>Dikarya</taxon>
        <taxon>Ascomycota</taxon>
        <taxon>Pezizomycotina</taxon>
        <taxon>Eurotiomycetes</taxon>
        <taxon>Chaetothyriomycetidae</taxon>
        <taxon>Chaetothyriales</taxon>
        <taxon>Herpotrichiellaceae</taxon>
        <taxon>Rhinocladiella</taxon>
    </lineage>
</organism>
<dbReference type="AlphaFoldDB" id="A0A0D2IPU1"/>
<dbReference type="RefSeq" id="XP_013272337.1">
    <property type="nucleotide sequence ID" value="XM_013416883.1"/>
</dbReference>
<feature type="region of interest" description="Disordered" evidence="1">
    <location>
        <begin position="90"/>
        <end position="116"/>
    </location>
</feature>
<dbReference type="VEuPathDB" id="FungiDB:Z518_06073"/>
<evidence type="ECO:0000256" key="1">
    <source>
        <dbReference type="SAM" id="MobiDB-lite"/>
    </source>
</evidence>
<name>A0A0D2IPU1_9EURO</name>
<evidence type="ECO:0000313" key="3">
    <source>
        <dbReference type="Proteomes" id="UP000053617"/>
    </source>
</evidence>
<proteinExistence type="predicted"/>
<evidence type="ECO:0000313" key="2">
    <source>
        <dbReference type="EMBL" id="KIX05201.1"/>
    </source>
</evidence>
<keyword evidence="3" id="KW-1185">Reference proteome</keyword>
<sequence>MPRAFFSIFKTVKSRKQGALFRKSKRPRIAESPDEQEHTAVIIDEESSREAIELRKLYLSSYSSWPGVHQTHNEPNGSVGHRDDQIDKRCTWPSVLPPPIRPEPENPETGRESRRSSLCKNFTELSTIMGEHHDRISVLLDQIHTPATVEAQESWGSIATLCIRLRCELVNLEKLADKSEIHPVSSFWVKSWKVVYEVRGCIQQLKEILGQIDDDYRSRCGGMKDPKSSDRLEGCRLQGFGREVDQVRLRYTSTAKAIFEVNRFAMGEQKRDVRKFEG</sequence>
<accession>A0A0D2IPU1</accession>
<dbReference type="HOGENOM" id="CLU_1001664_0_0_1"/>
<dbReference type="Proteomes" id="UP000053617">
    <property type="component" value="Unassembled WGS sequence"/>
</dbReference>
<protein>
    <submittedName>
        <fullName evidence="2">Uncharacterized protein</fullName>
    </submittedName>
</protein>
<dbReference type="GeneID" id="25294144"/>